<proteinExistence type="inferred from homology"/>
<evidence type="ECO:0000256" key="6">
    <source>
        <dbReference type="ARBA" id="ARBA00023212"/>
    </source>
</evidence>
<organism evidence="8 9">
    <name type="scientific">Tigriopus californicus</name>
    <name type="common">Marine copepod</name>
    <dbReference type="NCBI Taxonomy" id="6832"/>
    <lineage>
        <taxon>Eukaryota</taxon>
        <taxon>Metazoa</taxon>
        <taxon>Ecdysozoa</taxon>
        <taxon>Arthropoda</taxon>
        <taxon>Crustacea</taxon>
        <taxon>Multicrustacea</taxon>
        <taxon>Hexanauplia</taxon>
        <taxon>Copepoda</taxon>
        <taxon>Harpacticoida</taxon>
        <taxon>Harpacticidae</taxon>
        <taxon>Tigriopus</taxon>
    </lineage>
</organism>
<dbReference type="GO" id="GO:0051016">
    <property type="term" value="P:barbed-end actin filament capping"/>
    <property type="evidence" value="ECO:0007669"/>
    <property type="project" value="UniProtKB-UniRule"/>
</dbReference>
<protein>
    <recommendedName>
        <fullName evidence="7">F-actin-capping protein subunit beta</fullName>
    </recommendedName>
</protein>
<dbReference type="STRING" id="6832.A0A553PP61"/>
<dbReference type="PANTHER" id="PTHR10619">
    <property type="entry name" value="F-ACTIN-CAPPING PROTEIN SUBUNIT BETA"/>
    <property type="match status" value="1"/>
</dbReference>
<comment type="function">
    <text evidence="7">F-actin-capping proteins bind in a Ca(2+)-independent manner to the fast growing ends of actin filaments (barbed end) thereby blocking the exchange of subunits at these ends. Unlike other capping proteins (such as gelsolin and severin), these proteins do not sever actin filaments.</text>
</comment>
<comment type="similarity">
    <text evidence="2 7">Belongs to the F-actin-capping protein beta subunit family.</text>
</comment>
<dbReference type="InterPro" id="IPR001698">
    <property type="entry name" value="CAPZB"/>
</dbReference>
<comment type="caution">
    <text evidence="8">The sequence shown here is derived from an EMBL/GenBank/DDBJ whole genome shotgun (WGS) entry which is preliminary data.</text>
</comment>
<dbReference type="SUPFAM" id="SSF90096">
    <property type="entry name" value="Subunits of heterodimeric actin filament capping protein Capz"/>
    <property type="match status" value="1"/>
</dbReference>
<keyword evidence="9" id="KW-1185">Reference proteome</keyword>
<evidence type="ECO:0000256" key="1">
    <source>
        <dbReference type="ARBA" id="ARBA00004245"/>
    </source>
</evidence>
<dbReference type="GO" id="GO:0051490">
    <property type="term" value="P:negative regulation of filopodium assembly"/>
    <property type="evidence" value="ECO:0007669"/>
    <property type="project" value="TreeGrafter"/>
</dbReference>
<dbReference type="PANTHER" id="PTHR10619:SF0">
    <property type="entry name" value="F-ACTIN-CAPPING PROTEIN SUBUNIT BETA ISOFORMS 1 AND 2"/>
    <property type="match status" value="1"/>
</dbReference>
<dbReference type="EMBL" id="VCGU01000002">
    <property type="protein sequence ID" value="TRY79460.1"/>
    <property type="molecule type" value="Genomic_DNA"/>
</dbReference>
<keyword evidence="4 7" id="KW-0963">Cytoplasm</keyword>
<dbReference type="InterPro" id="IPR042276">
    <property type="entry name" value="CapZ_alpha/beta_2"/>
</dbReference>
<dbReference type="GO" id="GO:0010591">
    <property type="term" value="P:regulation of lamellipodium assembly"/>
    <property type="evidence" value="ECO:0007669"/>
    <property type="project" value="TreeGrafter"/>
</dbReference>
<dbReference type="Proteomes" id="UP000318571">
    <property type="component" value="Chromosome 6"/>
</dbReference>
<evidence type="ECO:0000313" key="8">
    <source>
        <dbReference type="EMBL" id="TRY79460.1"/>
    </source>
</evidence>
<gene>
    <name evidence="8" type="ORF">TCAL_06782</name>
</gene>
<evidence type="ECO:0000256" key="5">
    <source>
        <dbReference type="ARBA" id="ARBA00023203"/>
    </source>
</evidence>
<accession>A0A553PP61</accession>
<evidence type="ECO:0000256" key="4">
    <source>
        <dbReference type="ARBA" id="ARBA00022490"/>
    </source>
</evidence>
<evidence type="ECO:0000256" key="3">
    <source>
        <dbReference type="ARBA" id="ARBA00022467"/>
    </source>
</evidence>
<keyword evidence="3 7" id="KW-0117">Actin capping</keyword>
<sequence length="122" mass="13551">MLWLQTNKVGSGTMNMGGSLTRQVEQDASVSESSPHIANIGKRNTLNEIYFSKTRDIVNGLRSVQPLAEGKLQEDLQKDLISALAKKNAGKGDQKTFYSCGQTSNTPTQMKEKWLVVFHCFE</sequence>
<reference evidence="8 9" key="1">
    <citation type="journal article" date="2018" name="Nat. Ecol. Evol.">
        <title>Genomic signatures of mitonuclear coevolution across populations of Tigriopus californicus.</title>
        <authorList>
            <person name="Barreto F.S."/>
            <person name="Watson E.T."/>
            <person name="Lima T.G."/>
            <person name="Willett C.S."/>
            <person name="Edmands S."/>
            <person name="Li W."/>
            <person name="Burton R.S."/>
        </authorList>
    </citation>
    <scope>NUCLEOTIDE SEQUENCE [LARGE SCALE GENOMIC DNA]</scope>
    <source>
        <strain evidence="8 9">San Diego</strain>
    </source>
</reference>
<name>A0A553PP61_TIGCA</name>
<comment type="subunit">
    <text evidence="7">Heterodimer of an alpha and a beta subunit.</text>
</comment>
<comment type="subcellular location">
    <subcellularLocation>
        <location evidence="1 7">Cytoplasm</location>
        <location evidence="1 7">Cytoskeleton</location>
    </subcellularLocation>
</comment>
<dbReference type="AlphaFoldDB" id="A0A553PP61"/>
<dbReference type="GO" id="GO:0051015">
    <property type="term" value="F:actin filament binding"/>
    <property type="evidence" value="ECO:0007669"/>
    <property type="project" value="TreeGrafter"/>
</dbReference>
<dbReference type="Gene3D" id="3.90.1150.210">
    <property type="entry name" value="F-actin capping protein, beta subunit"/>
    <property type="match status" value="1"/>
</dbReference>
<keyword evidence="6 7" id="KW-0206">Cytoskeleton</keyword>
<dbReference type="GO" id="GO:0000902">
    <property type="term" value="P:cell morphogenesis"/>
    <property type="evidence" value="ECO:0007669"/>
    <property type="project" value="TreeGrafter"/>
</dbReference>
<evidence type="ECO:0000256" key="2">
    <source>
        <dbReference type="ARBA" id="ARBA00006039"/>
    </source>
</evidence>
<dbReference type="InterPro" id="IPR037282">
    <property type="entry name" value="CapZ_alpha/beta"/>
</dbReference>
<keyword evidence="5 7" id="KW-0009">Actin-binding</keyword>
<evidence type="ECO:0000313" key="9">
    <source>
        <dbReference type="Proteomes" id="UP000318571"/>
    </source>
</evidence>
<dbReference type="Pfam" id="PF01115">
    <property type="entry name" value="F_actin_cap_B"/>
    <property type="match status" value="1"/>
</dbReference>
<evidence type="ECO:0000256" key="7">
    <source>
        <dbReference type="RuleBase" id="RU365078"/>
    </source>
</evidence>
<dbReference type="GO" id="GO:0008290">
    <property type="term" value="C:F-actin capping protein complex"/>
    <property type="evidence" value="ECO:0007669"/>
    <property type="project" value="UniProtKB-UniRule"/>
</dbReference>